<organism evidence="2 3">
    <name type="scientific">Klugiella xanthotipulae</name>
    <dbReference type="NCBI Taxonomy" id="244735"/>
    <lineage>
        <taxon>Bacteria</taxon>
        <taxon>Bacillati</taxon>
        <taxon>Actinomycetota</taxon>
        <taxon>Actinomycetes</taxon>
        <taxon>Micrococcales</taxon>
        <taxon>Microbacteriaceae</taxon>
        <taxon>Klugiella</taxon>
    </lineage>
</organism>
<sequence>MNTLMAAPLLAALPPLALACALVAGVFAVHRVRRHGVPWASLGAEAIMLTSVIDMLFLGGRLLPALLWIVVLLAVGMLTSRRHPGSTLTAVHGLGFVLMAAMWALMIPGSARADTVHVALPPTGHASHGSASGAFSGVLLLLAGILVLALLVVPAACAWRTRPVLSVATARDAASGAPRRQRTRCAAHRLELGHTLVMAVGMLVMLLGMLAPATSP</sequence>
<proteinExistence type="predicted"/>
<gene>
    <name evidence="2" type="ORF">FB466_1754</name>
</gene>
<evidence type="ECO:0000313" key="2">
    <source>
        <dbReference type="EMBL" id="TQM63490.1"/>
    </source>
</evidence>
<evidence type="ECO:0008006" key="4">
    <source>
        <dbReference type="Google" id="ProtNLM"/>
    </source>
</evidence>
<keyword evidence="1" id="KW-1133">Transmembrane helix</keyword>
<feature type="transmembrane region" description="Helical" evidence="1">
    <location>
        <begin position="190"/>
        <end position="211"/>
    </location>
</feature>
<dbReference type="EMBL" id="VFPN01000002">
    <property type="protein sequence ID" value="TQM63490.1"/>
    <property type="molecule type" value="Genomic_DNA"/>
</dbReference>
<keyword evidence="1" id="KW-0812">Transmembrane</keyword>
<keyword evidence="1" id="KW-0472">Membrane</keyword>
<dbReference type="Proteomes" id="UP000318331">
    <property type="component" value="Unassembled WGS sequence"/>
</dbReference>
<name>A0A543HYY4_9MICO</name>
<accession>A0A543HYY4</accession>
<feature type="transmembrane region" description="Helical" evidence="1">
    <location>
        <begin position="131"/>
        <end position="153"/>
    </location>
</feature>
<evidence type="ECO:0000256" key="1">
    <source>
        <dbReference type="SAM" id="Phobius"/>
    </source>
</evidence>
<feature type="transmembrane region" description="Helical" evidence="1">
    <location>
        <begin position="52"/>
        <end position="78"/>
    </location>
</feature>
<dbReference type="AlphaFoldDB" id="A0A543HYY4"/>
<evidence type="ECO:0000313" key="3">
    <source>
        <dbReference type="Proteomes" id="UP000318331"/>
    </source>
</evidence>
<feature type="transmembrane region" description="Helical" evidence="1">
    <location>
        <begin position="90"/>
        <end position="111"/>
    </location>
</feature>
<reference evidence="2 3" key="1">
    <citation type="submission" date="2019-06" db="EMBL/GenBank/DDBJ databases">
        <title>Sequencing the genomes of 1000 actinobacteria strains.</title>
        <authorList>
            <person name="Klenk H.-P."/>
        </authorList>
    </citation>
    <scope>NUCLEOTIDE SEQUENCE [LARGE SCALE GENOMIC DNA]</scope>
    <source>
        <strain evidence="2 3">DSM 18031</strain>
    </source>
</reference>
<comment type="caution">
    <text evidence="2">The sequence shown here is derived from an EMBL/GenBank/DDBJ whole genome shotgun (WGS) entry which is preliminary data.</text>
</comment>
<keyword evidence="3" id="KW-1185">Reference proteome</keyword>
<protein>
    <recommendedName>
        <fullName evidence="4">DUF5134 domain-containing protein</fullName>
    </recommendedName>
</protein>
<dbReference type="RefSeq" id="WP_141917602.1">
    <property type="nucleotide sequence ID" value="NZ_BAAAYS010000011.1"/>
</dbReference>